<dbReference type="Proteomes" id="UP001307889">
    <property type="component" value="Chromosome 5"/>
</dbReference>
<organism evidence="1 2">
    <name type="scientific">Nesidiocoris tenuis</name>
    <dbReference type="NCBI Taxonomy" id="355587"/>
    <lineage>
        <taxon>Eukaryota</taxon>
        <taxon>Metazoa</taxon>
        <taxon>Ecdysozoa</taxon>
        <taxon>Arthropoda</taxon>
        <taxon>Hexapoda</taxon>
        <taxon>Insecta</taxon>
        <taxon>Pterygota</taxon>
        <taxon>Neoptera</taxon>
        <taxon>Paraneoptera</taxon>
        <taxon>Hemiptera</taxon>
        <taxon>Heteroptera</taxon>
        <taxon>Panheteroptera</taxon>
        <taxon>Cimicomorpha</taxon>
        <taxon>Miridae</taxon>
        <taxon>Dicyphina</taxon>
        <taxon>Nesidiocoris</taxon>
    </lineage>
</organism>
<name>A0ABN7AQF8_9HEMI</name>
<sequence>MIELEEIVNEAKRLIREEAVYSSISGNRSYLDNIYWTLEPLRNLFECLPLDFDVRDLGYDTEAELIEEMNDLQIKFDGKQKEYYFTLTDGLVGEKLKKFG</sequence>
<accession>A0ABN7AQF8</accession>
<reference evidence="1 2" key="1">
    <citation type="submission" date="2023-09" db="EMBL/GenBank/DDBJ databases">
        <title>Nesidiocoris tenuis whole genome shotgun sequence.</title>
        <authorList>
            <person name="Shibata T."/>
            <person name="Shimoda M."/>
            <person name="Kobayashi T."/>
            <person name="Uehara T."/>
        </authorList>
    </citation>
    <scope>NUCLEOTIDE SEQUENCE [LARGE SCALE GENOMIC DNA]</scope>
    <source>
        <strain evidence="1 2">Japan</strain>
    </source>
</reference>
<dbReference type="EMBL" id="AP028913">
    <property type="protein sequence ID" value="BES94435.1"/>
    <property type="molecule type" value="Genomic_DNA"/>
</dbReference>
<keyword evidence="2" id="KW-1185">Reference proteome</keyword>
<gene>
    <name evidence="1" type="ORF">NTJ_07244</name>
</gene>
<evidence type="ECO:0000313" key="1">
    <source>
        <dbReference type="EMBL" id="BES94435.1"/>
    </source>
</evidence>
<protein>
    <submittedName>
        <fullName evidence="1">Uncharacterized protein</fullName>
    </submittedName>
</protein>
<proteinExistence type="predicted"/>
<evidence type="ECO:0000313" key="2">
    <source>
        <dbReference type="Proteomes" id="UP001307889"/>
    </source>
</evidence>